<proteinExistence type="predicted"/>
<dbReference type="InterPro" id="IPR053714">
    <property type="entry name" value="Iso_Racemase_Enz_sf"/>
</dbReference>
<dbReference type="Gene3D" id="3.40.50.12500">
    <property type="match status" value="1"/>
</dbReference>
<dbReference type="AlphaFoldDB" id="A0A382KQ20"/>
<reference evidence="1" key="1">
    <citation type="submission" date="2018-05" db="EMBL/GenBank/DDBJ databases">
        <authorList>
            <person name="Lanie J.A."/>
            <person name="Ng W.-L."/>
            <person name="Kazmierczak K.M."/>
            <person name="Andrzejewski T.M."/>
            <person name="Davidsen T.M."/>
            <person name="Wayne K.J."/>
            <person name="Tettelin H."/>
            <person name="Glass J.I."/>
            <person name="Rusch D."/>
            <person name="Podicherti R."/>
            <person name="Tsui H.-C.T."/>
            <person name="Winkler M.E."/>
        </authorList>
    </citation>
    <scope>NUCLEOTIDE SEQUENCE</scope>
</reference>
<protein>
    <recommendedName>
        <fullName evidence="2">Racemase</fullName>
    </recommendedName>
</protein>
<name>A0A382KQ20_9ZZZZ</name>
<dbReference type="PANTHER" id="PTHR40267">
    <property type="entry name" value="BLR3294 PROTEIN"/>
    <property type="match status" value="1"/>
</dbReference>
<dbReference type="EMBL" id="UINC01082098">
    <property type="protein sequence ID" value="SVC26550.1"/>
    <property type="molecule type" value="Genomic_DNA"/>
</dbReference>
<evidence type="ECO:0008006" key="2">
    <source>
        <dbReference type="Google" id="ProtNLM"/>
    </source>
</evidence>
<organism evidence="1">
    <name type="scientific">marine metagenome</name>
    <dbReference type="NCBI Taxonomy" id="408172"/>
    <lineage>
        <taxon>unclassified sequences</taxon>
        <taxon>metagenomes</taxon>
        <taxon>ecological metagenomes</taxon>
    </lineage>
</organism>
<gene>
    <name evidence="1" type="ORF">METZ01_LOCUS279404</name>
</gene>
<sequence>EKLDCVVYGCTSGTIAAGYDSIKNKVKLAKPEAKVITPSTAATNALKKMNINKISIFTPYSKKLNDEVVDYFKKQNFVVISNSYFDILNDVDIAKIDQDYLYETLSKMDLGDAEALFVSCTNLPALSILDKLEKKLNKVVLSSNQVLIWDTLKNVGKNNSIKGFGKLFSVN</sequence>
<dbReference type="Pfam" id="PF17645">
    <property type="entry name" value="Amdase"/>
    <property type="match status" value="1"/>
</dbReference>
<evidence type="ECO:0000313" key="1">
    <source>
        <dbReference type="EMBL" id="SVC26550.1"/>
    </source>
</evidence>
<accession>A0A382KQ20</accession>
<feature type="non-terminal residue" evidence="1">
    <location>
        <position position="1"/>
    </location>
</feature>
<dbReference type="PANTHER" id="PTHR40267:SF1">
    <property type="entry name" value="BLR3294 PROTEIN"/>
    <property type="match status" value="1"/>
</dbReference>
<dbReference type="InterPro" id="IPR026286">
    <property type="entry name" value="MaiA/AMDase"/>
</dbReference>